<feature type="signal peptide" evidence="4">
    <location>
        <begin position="1"/>
        <end position="22"/>
    </location>
</feature>
<name>A0A967B3V9_9PROT</name>
<dbReference type="RefSeq" id="WP_166312525.1">
    <property type="nucleotide sequence ID" value="NZ_WOTH01000001.1"/>
</dbReference>
<accession>A0A967B3V9</accession>
<dbReference type="PANTHER" id="PTHR30024:SF47">
    <property type="entry name" value="TAURINE-BINDING PERIPLASMIC PROTEIN"/>
    <property type="match status" value="1"/>
</dbReference>
<organism evidence="6 7">
    <name type="scientific">Acetobacter estunensis</name>
    <dbReference type="NCBI Taxonomy" id="104097"/>
    <lineage>
        <taxon>Bacteria</taxon>
        <taxon>Pseudomonadati</taxon>
        <taxon>Pseudomonadota</taxon>
        <taxon>Alphaproteobacteria</taxon>
        <taxon>Acetobacterales</taxon>
        <taxon>Acetobacteraceae</taxon>
        <taxon>Acetobacter</taxon>
    </lineage>
</organism>
<comment type="subcellular location">
    <subcellularLocation>
        <location evidence="1">Periplasm</location>
    </subcellularLocation>
</comment>
<keyword evidence="6" id="KW-0808">Transferase</keyword>
<gene>
    <name evidence="6" type="ORF">GOB87_00150</name>
</gene>
<evidence type="ECO:0000256" key="3">
    <source>
        <dbReference type="ARBA" id="ARBA00022729"/>
    </source>
</evidence>
<keyword evidence="3 4" id="KW-0732">Signal</keyword>
<comment type="similarity">
    <text evidence="2">Belongs to the bacterial solute-binding protein SsuA/TauA family.</text>
</comment>
<evidence type="ECO:0000256" key="2">
    <source>
        <dbReference type="ARBA" id="ARBA00010742"/>
    </source>
</evidence>
<dbReference type="PANTHER" id="PTHR30024">
    <property type="entry name" value="ALIPHATIC SULFONATES-BINDING PROTEIN-RELATED"/>
    <property type="match status" value="1"/>
</dbReference>
<dbReference type="Proteomes" id="UP000597459">
    <property type="component" value="Unassembled WGS sequence"/>
</dbReference>
<evidence type="ECO:0000259" key="5">
    <source>
        <dbReference type="Pfam" id="PF09084"/>
    </source>
</evidence>
<evidence type="ECO:0000313" key="6">
    <source>
        <dbReference type="EMBL" id="NHO52380.1"/>
    </source>
</evidence>
<keyword evidence="7" id="KW-1185">Reference proteome</keyword>
<reference evidence="6" key="1">
    <citation type="submission" date="2019-11" db="EMBL/GenBank/DDBJ databases">
        <title>Description of new Acetobacter species.</title>
        <authorList>
            <person name="Cleenwerck I."/>
            <person name="Sombolestani A.S."/>
        </authorList>
    </citation>
    <scope>NUCLEOTIDE SEQUENCE</scope>
    <source>
        <strain evidence="6">LMG 1626</strain>
    </source>
</reference>
<evidence type="ECO:0000313" key="7">
    <source>
        <dbReference type="Proteomes" id="UP000597459"/>
    </source>
</evidence>
<feature type="domain" description="SsuA/THI5-like" evidence="5">
    <location>
        <begin position="34"/>
        <end position="246"/>
    </location>
</feature>
<comment type="caution">
    <text evidence="6">The sequence shown here is derived from an EMBL/GenBank/DDBJ whole genome shotgun (WGS) entry which is preliminary data.</text>
</comment>
<evidence type="ECO:0000256" key="1">
    <source>
        <dbReference type="ARBA" id="ARBA00004418"/>
    </source>
</evidence>
<dbReference type="Pfam" id="PF09084">
    <property type="entry name" value="NMT1"/>
    <property type="match status" value="1"/>
</dbReference>
<dbReference type="SUPFAM" id="SSF53850">
    <property type="entry name" value="Periplasmic binding protein-like II"/>
    <property type="match status" value="1"/>
</dbReference>
<dbReference type="GO" id="GO:0016740">
    <property type="term" value="F:transferase activity"/>
    <property type="evidence" value="ECO:0007669"/>
    <property type="project" value="UniProtKB-KW"/>
</dbReference>
<feature type="chain" id="PRO_5038088391" evidence="4">
    <location>
        <begin position="23"/>
        <end position="329"/>
    </location>
</feature>
<dbReference type="EMBL" id="WOTH01000001">
    <property type="protein sequence ID" value="NHO52380.1"/>
    <property type="molecule type" value="Genomic_DNA"/>
</dbReference>
<dbReference type="Gene3D" id="3.40.190.10">
    <property type="entry name" value="Periplasmic binding protein-like II"/>
    <property type="match status" value="2"/>
</dbReference>
<proteinExistence type="inferred from homology"/>
<dbReference type="AlphaFoldDB" id="A0A967B3V9"/>
<protein>
    <submittedName>
        <fullName evidence="6">Myristoyl transferase</fullName>
    </submittedName>
</protein>
<dbReference type="InterPro" id="IPR015168">
    <property type="entry name" value="SsuA/THI5"/>
</dbReference>
<evidence type="ECO:0000256" key="4">
    <source>
        <dbReference type="SAM" id="SignalP"/>
    </source>
</evidence>
<sequence>MKSLKVLAVALSFGCATTAAHADDTIRIMAPVWTGFAPVVVAQDLGYFKDAHLSVDLKFSDERSDVMAAMAHGSIEMEMRALNEYQGRPRDETTPGIIIGSIDRSLGGDGVIVDGSIHDVSELKGKTVASESNIPGRLLLQMELHKHGMTLADLKMKEILTSDSVAVFADPSIAAVVTYQPFLQQILTVSSDRNPKELVSSADYPDYIVDVLVARNDDLKANPDKYKRFLTCLYKAVAYYKSNPENFAKVAAPHFDLSTDDFKKSVVGSLEYTDLAQSKAYMGTPEKPGKITEIFATLMNLNLENGAASVRLDPAHSIDSSLIAALPTP</sequence>
<dbReference type="GO" id="GO:0042597">
    <property type="term" value="C:periplasmic space"/>
    <property type="evidence" value="ECO:0007669"/>
    <property type="project" value="UniProtKB-SubCell"/>
</dbReference>